<comment type="caution">
    <text evidence="1">The sequence shown here is derived from an EMBL/GenBank/DDBJ whole genome shotgun (WGS) entry which is preliminary data.</text>
</comment>
<dbReference type="EMBL" id="CM023484">
    <property type="protein sequence ID" value="KAH6932311.1"/>
    <property type="molecule type" value="Genomic_DNA"/>
</dbReference>
<gene>
    <name evidence="1" type="ORF">HPB50_004677</name>
</gene>
<accession>A0ACB7SBH6</accession>
<protein>
    <submittedName>
        <fullName evidence="1">Uncharacterized protein</fullName>
    </submittedName>
</protein>
<evidence type="ECO:0000313" key="1">
    <source>
        <dbReference type="EMBL" id="KAH6932311.1"/>
    </source>
</evidence>
<reference evidence="1" key="1">
    <citation type="submission" date="2020-05" db="EMBL/GenBank/DDBJ databases">
        <title>Large-scale comparative analyses of tick genomes elucidate their genetic diversity and vector capacities.</title>
        <authorList>
            <person name="Jia N."/>
            <person name="Wang J."/>
            <person name="Shi W."/>
            <person name="Du L."/>
            <person name="Sun Y."/>
            <person name="Zhan W."/>
            <person name="Jiang J."/>
            <person name="Wang Q."/>
            <person name="Zhang B."/>
            <person name="Ji P."/>
            <person name="Sakyi L.B."/>
            <person name="Cui X."/>
            <person name="Yuan T."/>
            <person name="Jiang B."/>
            <person name="Yang W."/>
            <person name="Lam T.T.-Y."/>
            <person name="Chang Q."/>
            <person name="Ding S."/>
            <person name="Wang X."/>
            <person name="Zhu J."/>
            <person name="Ruan X."/>
            <person name="Zhao L."/>
            <person name="Wei J."/>
            <person name="Que T."/>
            <person name="Du C."/>
            <person name="Cheng J."/>
            <person name="Dai P."/>
            <person name="Han X."/>
            <person name="Huang E."/>
            <person name="Gao Y."/>
            <person name="Liu J."/>
            <person name="Shao H."/>
            <person name="Ye R."/>
            <person name="Li L."/>
            <person name="Wei W."/>
            <person name="Wang X."/>
            <person name="Wang C."/>
            <person name="Yang T."/>
            <person name="Huo Q."/>
            <person name="Li W."/>
            <person name="Guo W."/>
            <person name="Chen H."/>
            <person name="Zhou L."/>
            <person name="Ni X."/>
            <person name="Tian J."/>
            <person name="Zhou Y."/>
            <person name="Sheng Y."/>
            <person name="Liu T."/>
            <person name="Pan Y."/>
            <person name="Xia L."/>
            <person name="Li J."/>
            <person name="Zhao F."/>
            <person name="Cao W."/>
        </authorList>
    </citation>
    <scope>NUCLEOTIDE SEQUENCE</scope>
    <source>
        <strain evidence="1">Hyas-2018</strain>
    </source>
</reference>
<dbReference type="Proteomes" id="UP000821845">
    <property type="component" value="Chromosome 4"/>
</dbReference>
<sequence length="155" mass="17003">MANMIEVTWAQILHQELRMAAMKRCAPPPPPKKNVTTIARKAPEEKHEKCLLDGVDALMKAGGTATTRSGKDPLGKVVDYFQRNKLCLLLSDKEGGFVVMEQGNYNTRATEAIRKNFEALRPSDTKDSATSRSASSADVHERDHGGCGFLRGFLG</sequence>
<evidence type="ECO:0000313" key="2">
    <source>
        <dbReference type="Proteomes" id="UP000821845"/>
    </source>
</evidence>
<organism evidence="1 2">
    <name type="scientific">Hyalomma asiaticum</name>
    <name type="common">Tick</name>
    <dbReference type="NCBI Taxonomy" id="266040"/>
    <lineage>
        <taxon>Eukaryota</taxon>
        <taxon>Metazoa</taxon>
        <taxon>Ecdysozoa</taxon>
        <taxon>Arthropoda</taxon>
        <taxon>Chelicerata</taxon>
        <taxon>Arachnida</taxon>
        <taxon>Acari</taxon>
        <taxon>Parasitiformes</taxon>
        <taxon>Ixodida</taxon>
        <taxon>Ixodoidea</taxon>
        <taxon>Ixodidae</taxon>
        <taxon>Hyalomminae</taxon>
        <taxon>Hyalomma</taxon>
    </lineage>
</organism>
<proteinExistence type="predicted"/>
<name>A0ACB7SBH6_HYAAI</name>
<keyword evidence="2" id="KW-1185">Reference proteome</keyword>